<evidence type="ECO:0000256" key="1">
    <source>
        <dbReference type="ARBA" id="ARBA00004123"/>
    </source>
</evidence>
<evidence type="ECO:0000256" key="5">
    <source>
        <dbReference type="ARBA" id="ARBA00023163"/>
    </source>
</evidence>
<reference evidence="12" key="1">
    <citation type="submission" date="2009-05" db="EMBL/GenBank/DDBJ databases">
        <title>The genome sequence of Ajellomyces capsulatus strain H143.</title>
        <authorList>
            <person name="Champion M."/>
            <person name="Cuomo C.A."/>
            <person name="Ma L.-J."/>
            <person name="Henn M.R."/>
            <person name="Sil A."/>
            <person name="Goldman B."/>
            <person name="Young S.K."/>
            <person name="Kodira C.D."/>
            <person name="Zeng Q."/>
            <person name="Koehrsen M."/>
            <person name="Alvarado L."/>
            <person name="Berlin A.M."/>
            <person name="Borenstein D."/>
            <person name="Chen Z."/>
            <person name="Engels R."/>
            <person name="Freedman E."/>
            <person name="Gellesch M."/>
            <person name="Goldberg J."/>
            <person name="Griggs A."/>
            <person name="Gujja S."/>
            <person name="Heiman D.I."/>
            <person name="Hepburn T.A."/>
            <person name="Howarth C."/>
            <person name="Jen D."/>
            <person name="Larson L."/>
            <person name="Lewis B."/>
            <person name="Mehta T."/>
            <person name="Park D."/>
            <person name="Pearson M."/>
            <person name="Roberts A."/>
            <person name="Saif S."/>
            <person name="Shea T.D."/>
            <person name="Shenoy N."/>
            <person name="Sisk P."/>
            <person name="Stolte C."/>
            <person name="Sykes S."/>
            <person name="Walk T."/>
            <person name="White J."/>
            <person name="Yandava C."/>
            <person name="Klein B."/>
            <person name="McEwen J.G."/>
            <person name="Puccia R."/>
            <person name="Goldman G.H."/>
            <person name="Felipe M.S."/>
            <person name="Nino-Vega G."/>
            <person name="San-Blas G."/>
            <person name="Taylor J.W."/>
            <person name="Mendoza L."/>
            <person name="Galagan J.E."/>
            <person name="Nusbaum C."/>
            <person name="Birren B.W."/>
        </authorList>
    </citation>
    <scope>NUCLEOTIDE SEQUENCE [LARGE SCALE GENOMIC DNA]</scope>
    <source>
        <strain evidence="12">H143</strain>
    </source>
</reference>
<protein>
    <recommendedName>
        <fullName evidence="3">Transcription initiation factor TFIID subunit 4</fullName>
    </recommendedName>
    <alternativeName>
        <fullName evidence="8">TBP-associated factor 4</fullName>
    </alternativeName>
</protein>
<evidence type="ECO:0000313" key="12">
    <source>
        <dbReference type="Proteomes" id="UP000002624"/>
    </source>
</evidence>
<dbReference type="VEuPathDB" id="FungiDB:HCDG_07670"/>
<evidence type="ECO:0000256" key="4">
    <source>
        <dbReference type="ARBA" id="ARBA00023015"/>
    </source>
</evidence>
<comment type="subcellular location">
    <subcellularLocation>
        <location evidence="1">Nucleus</location>
    </subcellularLocation>
</comment>
<dbReference type="GO" id="GO:0006352">
    <property type="term" value="P:DNA-templated transcription initiation"/>
    <property type="evidence" value="ECO:0007669"/>
    <property type="project" value="InterPro"/>
</dbReference>
<dbReference type="GO" id="GO:0005669">
    <property type="term" value="C:transcription factor TFIID complex"/>
    <property type="evidence" value="ECO:0007669"/>
    <property type="project" value="InterPro"/>
</dbReference>
<dbReference type="OrthoDB" id="21060at2759"/>
<evidence type="ECO:0000259" key="10">
    <source>
        <dbReference type="Pfam" id="PF05236"/>
    </source>
</evidence>
<evidence type="ECO:0000256" key="6">
    <source>
        <dbReference type="ARBA" id="ARBA00023242"/>
    </source>
</evidence>
<comment type="function">
    <text evidence="7">Functions as a component of the DNA-binding general transcription factor complex TFIID. Binding of TFIID to a promoter (with or without TATA element) is the initial step in pre-initiation complex (PIC) formation. TFIID plays a key role in the regulation of gene expression by RNA polymerase II through different activities such as transcription activator interaction, core promoter recognition and selectivity, TFIIA and TFIIB interaction, chromatin modification (histone acetylation by TAF1), facilitation of DNA opening and initiation of transcription.</text>
</comment>
<feature type="region of interest" description="Disordered" evidence="9">
    <location>
        <begin position="336"/>
        <end position="374"/>
    </location>
</feature>
<dbReference type="InterPro" id="IPR007900">
    <property type="entry name" value="TAF4_C"/>
</dbReference>
<feature type="compositionally biased region" description="Low complexity" evidence="9">
    <location>
        <begin position="422"/>
        <end position="437"/>
    </location>
</feature>
<feature type="domain" description="Transcription initiation factor TFIID component TAF4 C-terminal" evidence="10">
    <location>
        <begin position="287"/>
        <end position="576"/>
    </location>
</feature>
<accession>C6HN89</accession>
<organism evidence="11 12">
    <name type="scientific">Ajellomyces capsulatus (strain H143)</name>
    <name type="common">Darling's disease fungus</name>
    <name type="synonym">Histoplasma capsulatum</name>
    <dbReference type="NCBI Taxonomy" id="544712"/>
    <lineage>
        <taxon>Eukaryota</taxon>
        <taxon>Fungi</taxon>
        <taxon>Dikarya</taxon>
        <taxon>Ascomycota</taxon>
        <taxon>Pezizomycotina</taxon>
        <taxon>Eurotiomycetes</taxon>
        <taxon>Eurotiomycetidae</taxon>
        <taxon>Onygenales</taxon>
        <taxon>Ajellomycetaceae</taxon>
        <taxon>Histoplasma</taxon>
    </lineage>
</organism>
<keyword evidence="6" id="KW-0539">Nucleus</keyword>
<feature type="region of interest" description="Disordered" evidence="9">
    <location>
        <begin position="179"/>
        <end position="214"/>
    </location>
</feature>
<evidence type="ECO:0000256" key="2">
    <source>
        <dbReference type="ARBA" id="ARBA00006178"/>
    </source>
</evidence>
<feature type="compositionally biased region" description="Basic and acidic residues" evidence="9">
    <location>
        <begin position="579"/>
        <end position="592"/>
    </location>
</feature>
<sequence>MTASAIPSFIIFPSHSTITSRVRGVSSAFGRSGRISSTAPKVPSNAHRINSMLAVLSVMCCLQVTVVVARPAYSLRSSGAIRDNLNPCCTRTPFRSRDSLWSEGGTVSASRPTTLATLSTWKGIRTSSQFAGVYTLTLTAPPAPKPPPRIQTNFNNSSPSQPSAGIVSAGTSFLGSVVQKPTPTQGTFSTSRPTPAEPAAAEDEKLRQDTAASRRTQYPLQSSFLFTAMVEDRIQKRAYDLGVRMPAQGVYRPFPGRAAGPVEVTGPDGSSVVRTGKTLLTQNAPLGDILSLISLACEERLRSVIDHSYTIASNRRANSHGAVPLQWSDVAVTLTSPSKRADGPPNRDVLARSSNPERSPPDTSQADELSSNKQITAAHIVAKRSRSLIEKDMSSEELRARKRVRRNADTTLNGDSSKMGSVGVATAGAATPTTPATERALDDRKTTKKDLKKVDSKVTEAVQHQQSVETARMATNSLTSGVRFGGKKKTYSWLTTGSTTTSRSGFSTPPRASSAATVPGTSAAKPSAGGVGGTSKPVSKKMGDWREDDKERGAGIQIRDILFVLEIDGKGSKHLQKAYSKESKEDVDKTSR</sequence>
<gene>
    <name evidence="11" type="ORF">HCDG_07670</name>
</gene>
<feature type="compositionally biased region" description="Polar residues" evidence="9">
    <location>
        <begin position="179"/>
        <end position="193"/>
    </location>
</feature>
<feature type="compositionally biased region" description="Basic and acidic residues" evidence="9">
    <location>
        <begin position="439"/>
        <end position="449"/>
    </location>
</feature>
<evidence type="ECO:0000313" key="11">
    <source>
        <dbReference type="EMBL" id="EER37935.1"/>
    </source>
</evidence>
<evidence type="ECO:0000256" key="9">
    <source>
        <dbReference type="SAM" id="MobiDB-lite"/>
    </source>
</evidence>
<dbReference type="HOGENOM" id="CLU_015147_1_0_1"/>
<dbReference type="Proteomes" id="UP000002624">
    <property type="component" value="Unassembled WGS sequence"/>
</dbReference>
<dbReference type="eggNOG" id="ENOG502R16K">
    <property type="taxonomic scope" value="Eukaryota"/>
</dbReference>
<dbReference type="AlphaFoldDB" id="C6HN89"/>
<evidence type="ECO:0000256" key="3">
    <source>
        <dbReference type="ARBA" id="ARBA00017306"/>
    </source>
</evidence>
<proteinExistence type="inferred from homology"/>
<evidence type="ECO:0000256" key="8">
    <source>
        <dbReference type="ARBA" id="ARBA00031747"/>
    </source>
</evidence>
<dbReference type="Pfam" id="PF05236">
    <property type="entry name" value="TAF4"/>
    <property type="match status" value="1"/>
</dbReference>
<dbReference type="EMBL" id="GG692432">
    <property type="protein sequence ID" value="EER37935.1"/>
    <property type="molecule type" value="Genomic_DNA"/>
</dbReference>
<name>C6HN89_AJECH</name>
<feature type="region of interest" description="Disordered" evidence="9">
    <location>
        <begin position="496"/>
        <end position="551"/>
    </location>
</feature>
<feature type="compositionally biased region" description="Polar residues" evidence="9">
    <location>
        <begin position="510"/>
        <end position="520"/>
    </location>
</feature>
<keyword evidence="4" id="KW-0805">Transcription regulation</keyword>
<keyword evidence="5" id="KW-0804">Transcription</keyword>
<feature type="compositionally biased region" description="Low complexity" evidence="9">
    <location>
        <begin position="496"/>
        <end position="508"/>
    </location>
</feature>
<feature type="compositionally biased region" description="Polar residues" evidence="9">
    <location>
        <begin position="409"/>
        <end position="419"/>
    </location>
</feature>
<feature type="compositionally biased region" description="Polar residues" evidence="9">
    <location>
        <begin position="352"/>
        <end position="374"/>
    </location>
</feature>
<feature type="region of interest" description="Disordered" evidence="9">
    <location>
        <begin position="572"/>
        <end position="592"/>
    </location>
</feature>
<evidence type="ECO:0000256" key="7">
    <source>
        <dbReference type="ARBA" id="ARBA00025346"/>
    </source>
</evidence>
<comment type="similarity">
    <text evidence="2">Belongs to the TAF4 family.</text>
</comment>
<feature type="compositionally biased region" description="Basic and acidic residues" evidence="9">
    <location>
        <begin position="541"/>
        <end position="551"/>
    </location>
</feature>
<feature type="region of interest" description="Disordered" evidence="9">
    <location>
        <begin position="399"/>
        <end position="449"/>
    </location>
</feature>
<dbReference type="STRING" id="544712.C6HN89"/>